<organism evidence="2">
    <name type="scientific">Homalodisca liturata</name>
    <dbReference type="NCBI Taxonomy" id="320908"/>
    <lineage>
        <taxon>Eukaryota</taxon>
        <taxon>Metazoa</taxon>
        <taxon>Ecdysozoa</taxon>
        <taxon>Arthropoda</taxon>
        <taxon>Hexapoda</taxon>
        <taxon>Insecta</taxon>
        <taxon>Pterygota</taxon>
        <taxon>Neoptera</taxon>
        <taxon>Paraneoptera</taxon>
        <taxon>Hemiptera</taxon>
        <taxon>Auchenorrhyncha</taxon>
        <taxon>Membracoidea</taxon>
        <taxon>Cicadellidae</taxon>
        <taxon>Cicadellinae</taxon>
        <taxon>Proconiini</taxon>
        <taxon>Homalodisca</taxon>
    </lineage>
</organism>
<evidence type="ECO:0000256" key="1">
    <source>
        <dbReference type="SAM" id="SignalP"/>
    </source>
</evidence>
<evidence type="ECO:0008006" key="3">
    <source>
        <dbReference type="Google" id="ProtNLM"/>
    </source>
</evidence>
<feature type="signal peptide" evidence="1">
    <location>
        <begin position="1"/>
        <end position="20"/>
    </location>
</feature>
<sequence>MWTGTIITVLFISIGAIADAKSITISNARLVSSRGGSCRQENGINRCSVIRGETATFQGVLNVDGGEYSHLGIESLVVTLEWTKEKLGKVVTKAQTCQKVGGDVVIKGECSVTVMAEGSYKIVPFPVRIPKLHHPIKTNFRALASAKWSDGSTTKEMEIGRCEVDIN</sequence>
<gene>
    <name evidence="2" type="ORF">g.13555</name>
</gene>
<dbReference type="EMBL" id="GECU01004782">
    <property type="protein sequence ID" value="JAT02925.1"/>
    <property type="molecule type" value="Transcribed_RNA"/>
</dbReference>
<name>A0A1B6JUP2_9HEMI</name>
<feature type="chain" id="PRO_5008586040" description="MD-2-related lipid-recognition domain-containing protein" evidence="1">
    <location>
        <begin position="21"/>
        <end position="167"/>
    </location>
</feature>
<reference evidence="2" key="1">
    <citation type="submission" date="2015-11" db="EMBL/GenBank/DDBJ databases">
        <title>De novo transcriptome assembly of four potential Pierce s Disease insect vectors from Arizona vineyards.</title>
        <authorList>
            <person name="Tassone E.E."/>
        </authorList>
    </citation>
    <scope>NUCLEOTIDE SEQUENCE</scope>
</reference>
<proteinExistence type="predicted"/>
<accession>A0A1B6JUP2</accession>
<protein>
    <recommendedName>
        <fullName evidence="3">MD-2-related lipid-recognition domain-containing protein</fullName>
    </recommendedName>
</protein>
<keyword evidence="1" id="KW-0732">Signal</keyword>
<dbReference type="AlphaFoldDB" id="A0A1B6JUP2"/>
<evidence type="ECO:0000313" key="2">
    <source>
        <dbReference type="EMBL" id="JAT02925.1"/>
    </source>
</evidence>